<evidence type="ECO:0000313" key="4">
    <source>
        <dbReference type="Proteomes" id="UP000265515"/>
    </source>
</evidence>
<feature type="compositionally biased region" description="Basic and acidic residues" evidence="1">
    <location>
        <begin position="168"/>
        <end position="177"/>
    </location>
</feature>
<dbReference type="PANTHER" id="PTHR33734:SF22">
    <property type="entry name" value="MEMBRANE-BOUND LYTIC MUREIN TRANSGLYCOSYLASE D"/>
    <property type="match status" value="1"/>
</dbReference>
<dbReference type="Gramene" id="GBG86608">
    <property type="protein sequence ID" value="GBG86608"/>
    <property type="gene ID" value="CBR_g41672"/>
</dbReference>
<dbReference type="SUPFAM" id="SSF54106">
    <property type="entry name" value="LysM domain"/>
    <property type="match status" value="2"/>
</dbReference>
<name>A0A388LWA5_CHABU</name>
<dbReference type="Pfam" id="PF01476">
    <property type="entry name" value="LysM"/>
    <property type="match status" value="2"/>
</dbReference>
<dbReference type="AlphaFoldDB" id="A0A388LWA5"/>
<dbReference type="OrthoDB" id="2107166at2759"/>
<dbReference type="InterPro" id="IPR018392">
    <property type="entry name" value="LysM"/>
</dbReference>
<comment type="caution">
    <text evidence="3">The sequence shown here is derived from an EMBL/GenBank/DDBJ whole genome shotgun (WGS) entry which is preliminary data.</text>
</comment>
<feature type="region of interest" description="Disordered" evidence="1">
    <location>
        <begin position="278"/>
        <end position="331"/>
    </location>
</feature>
<feature type="region of interest" description="Disordered" evidence="1">
    <location>
        <begin position="168"/>
        <end position="187"/>
    </location>
</feature>
<evidence type="ECO:0000313" key="3">
    <source>
        <dbReference type="EMBL" id="GBG86608.1"/>
    </source>
</evidence>
<dbReference type="EMBL" id="BFEA01000571">
    <property type="protein sequence ID" value="GBG86608.1"/>
    <property type="molecule type" value="Genomic_DNA"/>
</dbReference>
<dbReference type="Gene3D" id="3.10.350.10">
    <property type="entry name" value="LysM domain"/>
    <property type="match status" value="2"/>
</dbReference>
<feature type="domain" description="LysM" evidence="2">
    <location>
        <begin position="236"/>
        <end position="280"/>
    </location>
</feature>
<dbReference type="PROSITE" id="PS51782">
    <property type="entry name" value="LYSM"/>
    <property type="match status" value="2"/>
</dbReference>
<evidence type="ECO:0000259" key="2">
    <source>
        <dbReference type="PROSITE" id="PS51782"/>
    </source>
</evidence>
<feature type="compositionally biased region" description="Low complexity" evidence="1">
    <location>
        <begin position="25"/>
        <end position="41"/>
    </location>
</feature>
<feature type="compositionally biased region" description="Low complexity" evidence="1">
    <location>
        <begin position="293"/>
        <end position="304"/>
    </location>
</feature>
<dbReference type="STRING" id="69332.A0A388LWA5"/>
<keyword evidence="4" id="KW-1185">Reference proteome</keyword>
<dbReference type="SMART" id="SM00257">
    <property type="entry name" value="LysM"/>
    <property type="match status" value="2"/>
</dbReference>
<reference evidence="3 4" key="1">
    <citation type="journal article" date="2018" name="Cell">
        <title>The Chara Genome: Secondary Complexity and Implications for Plant Terrestrialization.</title>
        <authorList>
            <person name="Nishiyama T."/>
            <person name="Sakayama H."/>
            <person name="Vries J.D."/>
            <person name="Buschmann H."/>
            <person name="Saint-Marcoux D."/>
            <person name="Ullrich K.K."/>
            <person name="Haas F.B."/>
            <person name="Vanderstraeten L."/>
            <person name="Becker D."/>
            <person name="Lang D."/>
            <person name="Vosolsobe S."/>
            <person name="Rombauts S."/>
            <person name="Wilhelmsson P.K.I."/>
            <person name="Janitza P."/>
            <person name="Kern R."/>
            <person name="Heyl A."/>
            <person name="Rumpler F."/>
            <person name="Villalobos L.I.A.C."/>
            <person name="Clay J.M."/>
            <person name="Skokan R."/>
            <person name="Toyoda A."/>
            <person name="Suzuki Y."/>
            <person name="Kagoshima H."/>
            <person name="Schijlen E."/>
            <person name="Tajeshwar N."/>
            <person name="Catarino B."/>
            <person name="Hetherington A.J."/>
            <person name="Saltykova A."/>
            <person name="Bonnot C."/>
            <person name="Breuninger H."/>
            <person name="Symeonidi A."/>
            <person name="Radhakrishnan G.V."/>
            <person name="Van Nieuwerburgh F."/>
            <person name="Deforce D."/>
            <person name="Chang C."/>
            <person name="Karol K.G."/>
            <person name="Hedrich R."/>
            <person name="Ulvskov P."/>
            <person name="Glockner G."/>
            <person name="Delwiche C.F."/>
            <person name="Petrasek J."/>
            <person name="Van de Peer Y."/>
            <person name="Friml J."/>
            <person name="Beilby M."/>
            <person name="Dolan L."/>
            <person name="Kohara Y."/>
            <person name="Sugano S."/>
            <person name="Fujiyama A."/>
            <person name="Delaux P.-M."/>
            <person name="Quint M."/>
            <person name="TheiBen G."/>
            <person name="Hagemann M."/>
            <person name="Harholt J."/>
            <person name="Dunand C."/>
            <person name="Zachgo S."/>
            <person name="Langdale J."/>
            <person name="Maumus F."/>
            <person name="Straeten D.V.D."/>
            <person name="Gould S.B."/>
            <person name="Rensing S.A."/>
        </authorList>
    </citation>
    <scope>NUCLEOTIDE SEQUENCE [LARGE SCALE GENOMIC DNA]</scope>
    <source>
        <strain evidence="3 4">S276</strain>
    </source>
</reference>
<dbReference type="Proteomes" id="UP000265515">
    <property type="component" value="Unassembled WGS sequence"/>
</dbReference>
<dbReference type="InterPro" id="IPR036779">
    <property type="entry name" value="LysM_dom_sf"/>
</dbReference>
<protein>
    <recommendedName>
        <fullName evidence="2">LysM domain-containing protein</fullName>
    </recommendedName>
</protein>
<dbReference type="PANTHER" id="PTHR33734">
    <property type="entry name" value="LYSM DOMAIN-CONTAINING GPI-ANCHORED PROTEIN 2"/>
    <property type="match status" value="1"/>
</dbReference>
<evidence type="ECO:0000256" key="1">
    <source>
        <dbReference type="SAM" id="MobiDB-lite"/>
    </source>
</evidence>
<dbReference type="CDD" id="cd00118">
    <property type="entry name" value="LysM"/>
    <property type="match status" value="2"/>
</dbReference>
<sequence>MAMAMASAASYGVTYAGTKVVARSALSGSSKASSSSSTDSRSGGGAAVVSRPAVGSEAGWTSGSARGWEQIPTPPRSGGCKSLTPGSSFLSPDGRRGDVGCGYVDRNGRGLDLAFTGREDEEVVGINNNPSKKSEVGRLVGIPRARAGNSGGRLNPFRFLNWLRSKRGGKEQEERASATDTTTKPGQHNVYYTVKPGDTLESVARQFDTRPQFLIEANDILNPTNLSPGQVLWIPHVYIVRAGDTLSAIAHKLGVPMSRLQEVNGIDNPDYIFQEDALVIPPPTGGDRGGEGAQSEGQERSSSGVQGGRGGSSSGGEGGEGGRGGRSWFSS</sequence>
<proteinExistence type="predicted"/>
<accession>A0A388LWA5</accession>
<organism evidence="3 4">
    <name type="scientific">Chara braunii</name>
    <name type="common">Braun's stonewort</name>
    <dbReference type="NCBI Taxonomy" id="69332"/>
    <lineage>
        <taxon>Eukaryota</taxon>
        <taxon>Viridiplantae</taxon>
        <taxon>Streptophyta</taxon>
        <taxon>Charophyceae</taxon>
        <taxon>Charales</taxon>
        <taxon>Characeae</taxon>
        <taxon>Chara</taxon>
    </lineage>
</organism>
<feature type="region of interest" description="Disordered" evidence="1">
    <location>
        <begin position="25"/>
        <end position="97"/>
    </location>
</feature>
<feature type="domain" description="LysM" evidence="2">
    <location>
        <begin position="190"/>
        <end position="234"/>
    </location>
</feature>
<feature type="compositionally biased region" description="Gly residues" evidence="1">
    <location>
        <begin position="305"/>
        <end position="325"/>
    </location>
</feature>
<gene>
    <name evidence="3" type="ORF">CBR_g41672</name>
</gene>